<evidence type="ECO:0000256" key="3">
    <source>
        <dbReference type="SAM" id="Coils"/>
    </source>
</evidence>
<proteinExistence type="predicted"/>
<dbReference type="AlphaFoldDB" id="A0A0K1QB05"/>
<dbReference type="InterPro" id="IPR011990">
    <property type="entry name" value="TPR-like_helical_dom_sf"/>
</dbReference>
<dbReference type="KEGG" id="llu:AKJ09_09634"/>
<dbReference type="RefSeq" id="WP_146653815.1">
    <property type="nucleotide sequence ID" value="NZ_CP012333.1"/>
</dbReference>
<gene>
    <name evidence="5" type="ORF">AKJ09_09634</name>
</gene>
<evidence type="ECO:0000256" key="1">
    <source>
        <dbReference type="ARBA" id="ARBA00022737"/>
    </source>
</evidence>
<accession>A0A0K1QB05</accession>
<protein>
    <submittedName>
        <fullName evidence="5">TPR domain protein, putative component of TonB system</fullName>
    </submittedName>
</protein>
<dbReference type="Gene3D" id="1.25.40.10">
    <property type="entry name" value="Tetratricopeptide repeat domain"/>
    <property type="match status" value="2"/>
</dbReference>
<feature type="coiled-coil region" evidence="3">
    <location>
        <begin position="415"/>
        <end position="449"/>
    </location>
</feature>
<keyword evidence="2" id="KW-0802">TPR repeat</keyword>
<dbReference type="OrthoDB" id="5482915at2"/>
<dbReference type="STRING" id="1391654.AKJ09_09634"/>
<keyword evidence="3" id="KW-0175">Coiled coil</keyword>
<evidence type="ECO:0000313" key="5">
    <source>
        <dbReference type="EMBL" id="AKV02971.1"/>
    </source>
</evidence>
<name>A0A0K1QB05_9BACT</name>
<keyword evidence="6" id="KW-1185">Reference proteome</keyword>
<sequence length="775" mass="82304">MTRSVGPRPSPPVSPARAARPAGGARDEGAAPSIDRENANVALRLAIGKDGLGLELARPARLECLDVSELVVRLPHVRFPFDVSGGVAKFRHKRGELERLTVELDTRKLARWAEPKLRGLLSAGPSSVSVEARRLGVTITVSGRTTKAAAHAHVAALAFEASLLTSGDDLVVVVHDARGANLTSPPSALALRAMATLLGSTAAREGSRFVLSKPTTQLVRRLLPEAGVRAPSGDDVRLGGTGEADGVLVFVLVRDGAPVEIEPEATLAAEVAALVREGDNARFAGDFGRARALDVAALERAPRHPEIARRIAEIDGLAGKRAEAALATLRAAAGAERLHLGTLAGELALEAGDPSSAIASFLRAAEREPSHVVSALTHAAAAHVTKDPYDALSWLDEAVARAPRLAELRWERARRRLEGGRLEEAKADLQELEAMAEGTRERLDVLRRGADLYRSVSLGDAAADLYERALLYRPDDPAALAGLGVALAQEGRHARGAALLAHAIEVAGARGEATAWMELELARILGEQLRDRPAAVARLRAIPDEAKEAIAARGLEGRLRSVLGDFAGASLAFARLRERAGHDPAALPWLVEAANFETSRGDLHAAQRHAGAALAISPKDEPLLALYRDLGERIAGIAGLKPAPLPVESVEATQILEPGLPGLPLVELEPAFERPAPPELDEAQAEERIESLTRAVQADPTNDAAVDELVLLLSRLGRSMELLALLSARLEDAPPDRRDELLPKHKETLKLLEAEARSAGREAEADLFRMAHDAS</sequence>
<reference evidence="5 6" key="1">
    <citation type="submission" date="2015-08" db="EMBL/GenBank/DDBJ databases">
        <authorList>
            <person name="Babu N.S."/>
            <person name="Beckwith C.J."/>
            <person name="Beseler K.G."/>
            <person name="Brison A."/>
            <person name="Carone J.V."/>
            <person name="Caskin T.P."/>
            <person name="Diamond M."/>
            <person name="Durham M.E."/>
            <person name="Foxe J.M."/>
            <person name="Go M."/>
            <person name="Henderson B.A."/>
            <person name="Jones I.B."/>
            <person name="McGettigan J.A."/>
            <person name="Micheletti S.J."/>
            <person name="Nasrallah M.E."/>
            <person name="Ortiz D."/>
            <person name="Piller C.R."/>
            <person name="Privatt S.R."/>
            <person name="Schneider S.L."/>
            <person name="Sharp S."/>
            <person name="Smith T.C."/>
            <person name="Stanton J.D."/>
            <person name="Ullery H.E."/>
            <person name="Wilson R.J."/>
            <person name="Serrano M.G."/>
            <person name="Buck G."/>
            <person name="Lee V."/>
            <person name="Wang Y."/>
            <person name="Carvalho R."/>
            <person name="Voegtly L."/>
            <person name="Shi R."/>
            <person name="Duckworth R."/>
            <person name="Johnson A."/>
            <person name="Loviza R."/>
            <person name="Walstead R."/>
            <person name="Shah Z."/>
            <person name="Kiflezghi M."/>
            <person name="Wade K."/>
            <person name="Ball S.L."/>
            <person name="Bradley K.W."/>
            <person name="Asai D.J."/>
            <person name="Bowman C.A."/>
            <person name="Russell D.A."/>
            <person name="Pope W.H."/>
            <person name="Jacobs-Sera D."/>
            <person name="Hendrix R.W."/>
            <person name="Hatfull G.F."/>
        </authorList>
    </citation>
    <scope>NUCLEOTIDE SEQUENCE [LARGE SCALE GENOMIC DNA]</scope>
    <source>
        <strain evidence="5 6">DSM 27648</strain>
    </source>
</reference>
<dbReference type="Proteomes" id="UP000064967">
    <property type="component" value="Chromosome"/>
</dbReference>
<keyword evidence="1" id="KW-0677">Repeat</keyword>
<feature type="region of interest" description="Disordered" evidence="4">
    <location>
        <begin position="1"/>
        <end position="33"/>
    </location>
</feature>
<dbReference type="PANTHER" id="PTHR45586:SF1">
    <property type="entry name" value="LIPOPOLYSACCHARIDE ASSEMBLY PROTEIN B"/>
    <property type="match status" value="1"/>
</dbReference>
<evidence type="ECO:0000256" key="4">
    <source>
        <dbReference type="SAM" id="MobiDB-lite"/>
    </source>
</evidence>
<evidence type="ECO:0000313" key="6">
    <source>
        <dbReference type="Proteomes" id="UP000064967"/>
    </source>
</evidence>
<dbReference type="EMBL" id="CP012333">
    <property type="protein sequence ID" value="AKV02971.1"/>
    <property type="molecule type" value="Genomic_DNA"/>
</dbReference>
<dbReference type="SUPFAM" id="SSF48452">
    <property type="entry name" value="TPR-like"/>
    <property type="match status" value="2"/>
</dbReference>
<feature type="compositionally biased region" description="Low complexity" evidence="4">
    <location>
        <begin position="15"/>
        <end position="24"/>
    </location>
</feature>
<evidence type="ECO:0000256" key="2">
    <source>
        <dbReference type="ARBA" id="ARBA00022803"/>
    </source>
</evidence>
<organism evidence="5 6">
    <name type="scientific">Labilithrix luteola</name>
    <dbReference type="NCBI Taxonomy" id="1391654"/>
    <lineage>
        <taxon>Bacteria</taxon>
        <taxon>Pseudomonadati</taxon>
        <taxon>Myxococcota</taxon>
        <taxon>Polyangia</taxon>
        <taxon>Polyangiales</taxon>
        <taxon>Labilitrichaceae</taxon>
        <taxon>Labilithrix</taxon>
    </lineage>
</organism>
<dbReference type="PANTHER" id="PTHR45586">
    <property type="entry name" value="TPR REPEAT-CONTAINING PROTEIN PA4667"/>
    <property type="match status" value="1"/>
</dbReference>
<dbReference type="InterPro" id="IPR051012">
    <property type="entry name" value="CellSynth/LPSAsmb/PSIAsmb"/>
</dbReference>